<sequence length="277" mass="30404">MGWIYALVAIGWAIPAAADTTWINSFHWKVDDPSFGGLSAIEVSPDGSQFTAVSDRSAFVSGTFVRADGVITGIEDYTFTEMIGTGDQVDSEGIAIAPGGTIYVSFEGFHGVRAFENTESASTLLPVASAFDAMQNNSSLESLAIGPDGSLYTIPERSGLATRPFPVYRLKDGNWDEAFEIPRRGAFLIVGSDIGPDENLYILERDFVGIGFRSRVRRFDLTGNNEKTLLQTHTMTHDNLEGISVWDDGTGLRLTMVSDDNFRVFQRTEIVEYRIDD</sequence>
<dbReference type="EMBL" id="PVTP01000005">
    <property type="protein sequence ID" value="PRY77563.1"/>
    <property type="molecule type" value="Genomic_DNA"/>
</dbReference>
<dbReference type="Pfam" id="PF13449">
    <property type="entry name" value="Phytase-like"/>
    <property type="match status" value="1"/>
</dbReference>
<name>A0A2T0VZ04_9RHOB</name>
<evidence type="ECO:0000313" key="3">
    <source>
        <dbReference type="Proteomes" id="UP000238007"/>
    </source>
</evidence>
<dbReference type="Gene3D" id="2.120.10.30">
    <property type="entry name" value="TolB, C-terminal domain"/>
    <property type="match status" value="1"/>
</dbReference>
<dbReference type="RefSeq" id="WP_106357040.1">
    <property type="nucleotide sequence ID" value="NZ_PVTP01000005.1"/>
</dbReference>
<proteinExistence type="predicted"/>
<gene>
    <name evidence="2" type="ORF">CLV80_10545</name>
</gene>
<comment type="caution">
    <text evidence="2">The sequence shown here is derived from an EMBL/GenBank/DDBJ whole genome shotgun (WGS) entry which is preliminary data.</text>
</comment>
<protein>
    <recommendedName>
        <fullName evidence="1">Phytase-like domain-containing protein</fullName>
    </recommendedName>
</protein>
<dbReference type="Proteomes" id="UP000238007">
    <property type="component" value="Unassembled WGS sequence"/>
</dbReference>
<dbReference type="SUPFAM" id="SSF101898">
    <property type="entry name" value="NHL repeat"/>
    <property type="match status" value="1"/>
</dbReference>
<evidence type="ECO:0000313" key="2">
    <source>
        <dbReference type="EMBL" id="PRY77563.1"/>
    </source>
</evidence>
<dbReference type="InterPro" id="IPR011042">
    <property type="entry name" value="6-blade_b-propeller_TolB-like"/>
</dbReference>
<keyword evidence="3" id="KW-1185">Reference proteome</keyword>
<evidence type="ECO:0000259" key="1">
    <source>
        <dbReference type="Pfam" id="PF13449"/>
    </source>
</evidence>
<dbReference type="InterPro" id="IPR014567">
    <property type="entry name" value="UCP031900"/>
</dbReference>
<accession>A0A2T0VZ04</accession>
<dbReference type="PIRSF" id="PIRSF031900">
    <property type="entry name" value="UCP031900"/>
    <property type="match status" value="1"/>
</dbReference>
<dbReference type="OrthoDB" id="9798693at2"/>
<feature type="domain" description="Phytase-like" evidence="1">
    <location>
        <begin position="34"/>
        <end position="262"/>
    </location>
</feature>
<organism evidence="2 3">
    <name type="scientific">Yoonia maritima</name>
    <dbReference type="NCBI Taxonomy" id="1435347"/>
    <lineage>
        <taxon>Bacteria</taxon>
        <taxon>Pseudomonadati</taxon>
        <taxon>Pseudomonadota</taxon>
        <taxon>Alphaproteobacteria</taxon>
        <taxon>Rhodobacterales</taxon>
        <taxon>Paracoccaceae</taxon>
        <taxon>Yoonia</taxon>
    </lineage>
</organism>
<reference evidence="2 3" key="1">
    <citation type="submission" date="2018-03" db="EMBL/GenBank/DDBJ databases">
        <title>Genomic Encyclopedia of Archaeal and Bacterial Type Strains, Phase II (KMG-II): from individual species to whole genera.</title>
        <authorList>
            <person name="Goeker M."/>
        </authorList>
    </citation>
    <scope>NUCLEOTIDE SEQUENCE [LARGE SCALE GENOMIC DNA]</scope>
    <source>
        <strain evidence="2 3">DSM 101533</strain>
    </source>
</reference>
<dbReference type="AlphaFoldDB" id="A0A2T0VZ04"/>
<dbReference type="InterPro" id="IPR027372">
    <property type="entry name" value="Phytase-like_dom"/>
</dbReference>